<evidence type="ECO:0000256" key="1">
    <source>
        <dbReference type="ARBA" id="ARBA00023125"/>
    </source>
</evidence>
<evidence type="ECO:0000256" key="2">
    <source>
        <dbReference type="PROSITE-ProRule" id="PRU00335"/>
    </source>
</evidence>
<name>A0ABY5DYX0_9ACTN</name>
<gene>
    <name evidence="4" type="ORF">NBH00_06345</name>
</gene>
<dbReference type="InterPro" id="IPR036271">
    <property type="entry name" value="Tet_transcr_reg_TetR-rel_C_sf"/>
</dbReference>
<evidence type="ECO:0000313" key="4">
    <source>
        <dbReference type="EMBL" id="UTI65832.1"/>
    </source>
</evidence>
<evidence type="ECO:0000313" key="5">
    <source>
        <dbReference type="Proteomes" id="UP001056035"/>
    </source>
</evidence>
<dbReference type="InterPro" id="IPR001647">
    <property type="entry name" value="HTH_TetR"/>
</dbReference>
<dbReference type="Gene3D" id="1.10.10.60">
    <property type="entry name" value="Homeodomain-like"/>
    <property type="match status" value="1"/>
</dbReference>
<sequence length="205" mass="22988">MSDTGQQPAATTPKREAVQAAVLAATEELLSEGASFADLNIEKIATRAGISRTAFYFYFKDKRELLVRLTEDVTVQLYQQADVWFSGAGDPREEVRAALQSIADLYSTHAPLMRVIVEVSTYEEEVAVFWRRLLERFIVATADRLRAEQAAGNAPEADPDSTAFALVWMCERALYQQLVQGGRFDTTLLARSLEAIWMRAIYARD</sequence>
<dbReference type="InterPro" id="IPR049397">
    <property type="entry name" value="EthR_C"/>
</dbReference>
<dbReference type="RefSeq" id="WP_254572510.1">
    <property type="nucleotide sequence ID" value="NZ_CP098502.1"/>
</dbReference>
<keyword evidence="1 2" id="KW-0238">DNA-binding</keyword>
<dbReference type="PANTHER" id="PTHR30055:SF184">
    <property type="entry name" value="HTH-TYPE TRANSCRIPTIONAL REGULATOR ETHR"/>
    <property type="match status" value="1"/>
</dbReference>
<keyword evidence="5" id="KW-1185">Reference proteome</keyword>
<evidence type="ECO:0000259" key="3">
    <source>
        <dbReference type="PROSITE" id="PS50977"/>
    </source>
</evidence>
<proteinExistence type="predicted"/>
<dbReference type="InterPro" id="IPR050109">
    <property type="entry name" value="HTH-type_TetR-like_transc_reg"/>
</dbReference>
<dbReference type="InterPro" id="IPR009057">
    <property type="entry name" value="Homeodomain-like_sf"/>
</dbReference>
<dbReference type="Gene3D" id="1.10.357.10">
    <property type="entry name" value="Tetracycline Repressor, domain 2"/>
    <property type="match status" value="1"/>
</dbReference>
<accession>A0ABY5DYX0</accession>
<protein>
    <submittedName>
        <fullName evidence="4">TetR/AcrR family transcriptional regulator</fullName>
    </submittedName>
</protein>
<dbReference type="SUPFAM" id="SSF48498">
    <property type="entry name" value="Tetracyclin repressor-like, C-terminal domain"/>
    <property type="match status" value="1"/>
</dbReference>
<feature type="domain" description="HTH tetR-type" evidence="3">
    <location>
        <begin position="16"/>
        <end position="77"/>
    </location>
</feature>
<dbReference type="PANTHER" id="PTHR30055">
    <property type="entry name" value="HTH-TYPE TRANSCRIPTIONAL REGULATOR RUTR"/>
    <property type="match status" value="1"/>
</dbReference>
<dbReference type="SUPFAM" id="SSF46689">
    <property type="entry name" value="Homeodomain-like"/>
    <property type="match status" value="1"/>
</dbReference>
<dbReference type="PROSITE" id="PS50977">
    <property type="entry name" value="HTH_TETR_2"/>
    <property type="match status" value="1"/>
</dbReference>
<feature type="DNA-binding region" description="H-T-H motif" evidence="2">
    <location>
        <begin position="40"/>
        <end position="59"/>
    </location>
</feature>
<dbReference type="EMBL" id="CP098502">
    <property type="protein sequence ID" value="UTI65832.1"/>
    <property type="molecule type" value="Genomic_DNA"/>
</dbReference>
<reference evidence="4 5" key="1">
    <citation type="submission" date="2022-06" db="EMBL/GenBank/DDBJ databases">
        <title>Paraconexibacter antarcticus.</title>
        <authorList>
            <person name="Kim C.S."/>
        </authorList>
    </citation>
    <scope>NUCLEOTIDE SEQUENCE [LARGE SCALE GENOMIC DNA]</scope>
    <source>
        <strain evidence="4 5">02-257</strain>
    </source>
</reference>
<organism evidence="4 5">
    <name type="scientific">Paraconexibacter antarcticus</name>
    <dbReference type="NCBI Taxonomy" id="2949664"/>
    <lineage>
        <taxon>Bacteria</taxon>
        <taxon>Bacillati</taxon>
        <taxon>Actinomycetota</taxon>
        <taxon>Thermoleophilia</taxon>
        <taxon>Solirubrobacterales</taxon>
        <taxon>Paraconexibacteraceae</taxon>
        <taxon>Paraconexibacter</taxon>
    </lineage>
</organism>
<dbReference type="Pfam" id="PF21313">
    <property type="entry name" value="EthR_C"/>
    <property type="match status" value="1"/>
</dbReference>
<dbReference type="Pfam" id="PF00440">
    <property type="entry name" value="TetR_N"/>
    <property type="match status" value="1"/>
</dbReference>
<dbReference type="Proteomes" id="UP001056035">
    <property type="component" value="Chromosome"/>
</dbReference>